<dbReference type="Gene3D" id="3.60.10.10">
    <property type="entry name" value="Endonuclease/exonuclease/phosphatase"/>
    <property type="match status" value="1"/>
</dbReference>
<evidence type="ECO:0000313" key="1">
    <source>
        <dbReference type="EMBL" id="KAK4305937.1"/>
    </source>
</evidence>
<dbReference type="EMBL" id="JAWZYT010002210">
    <property type="protein sequence ID" value="KAK4305937.1"/>
    <property type="molecule type" value="Genomic_DNA"/>
</dbReference>
<evidence type="ECO:0008006" key="3">
    <source>
        <dbReference type="Google" id="ProtNLM"/>
    </source>
</evidence>
<keyword evidence="2" id="KW-1185">Reference proteome</keyword>
<dbReference type="Proteomes" id="UP001292094">
    <property type="component" value="Unassembled WGS sequence"/>
</dbReference>
<name>A0AAE1PEH6_9EUCA</name>
<protein>
    <recommendedName>
        <fullName evidence="3">Endonuclease/exonuclease/phosphatase domain-containing protein</fullName>
    </recommendedName>
</protein>
<proteinExistence type="predicted"/>
<comment type="caution">
    <text evidence="1">The sequence shown here is derived from an EMBL/GenBank/DDBJ whole genome shotgun (WGS) entry which is preliminary data.</text>
</comment>
<dbReference type="InterPro" id="IPR036691">
    <property type="entry name" value="Endo/exonu/phosph_ase_sf"/>
</dbReference>
<accession>A0AAE1PEH6</accession>
<dbReference type="SUPFAM" id="SSF56219">
    <property type="entry name" value="DNase I-like"/>
    <property type="match status" value="1"/>
</dbReference>
<reference evidence="1" key="1">
    <citation type="submission" date="2023-11" db="EMBL/GenBank/DDBJ databases">
        <title>Genome assemblies of two species of porcelain crab, Petrolisthes cinctipes and Petrolisthes manimaculis (Anomura: Porcellanidae).</title>
        <authorList>
            <person name="Angst P."/>
        </authorList>
    </citation>
    <scope>NUCLEOTIDE SEQUENCE</scope>
    <source>
        <strain evidence="1">PB745_02</strain>
        <tissue evidence="1">Gill</tissue>
    </source>
</reference>
<sequence>MCSGLSDDLHQVDDSRKTAIINCELKRLNIDIAALQKTRLPSNGSLREQDYTLFWQGREPGEPRMHGMGFAVKNTLQSSIEPPSKGTARTLSLRLSTSSGPANIVSVYAPTLGSPIEAKDMFYTHLETIIKEFPVTEHLYLIGDFNA</sequence>
<dbReference type="AlphaFoldDB" id="A0AAE1PEH6"/>
<gene>
    <name evidence="1" type="ORF">Pmani_022211</name>
</gene>
<organism evidence="1 2">
    <name type="scientific">Petrolisthes manimaculis</name>
    <dbReference type="NCBI Taxonomy" id="1843537"/>
    <lineage>
        <taxon>Eukaryota</taxon>
        <taxon>Metazoa</taxon>
        <taxon>Ecdysozoa</taxon>
        <taxon>Arthropoda</taxon>
        <taxon>Crustacea</taxon>
        <taxon>Multicrustacea</taxon>
        <taxon>Malacostraca</taxon>
        <taxon>Eumalacostraca</taxon>
        <taxon>Eucarida</taxon>
        <taxon>Decapoda</taxon>
        <taxon>Pleocyemata</taxon>
        <taxon>Anomura</taxon>
        <taxon>Galatheoidea</taxon>
        <taxon>Porcellanidae</taxon>
        <taxon>Petrolisthes</taxon>
    </lineage>
</organism>
<evidence type="ECO:0000313" key="2">
    <source>
        <dbReference type="Proteomes" id="UP001292094"/>
    </source>
</evidence>